<reference evidence="3" key="1">
    <citation type="journal article" date="2005" name="Nature">
        <title>The map-based sequence of the rice genome.</title>
        <authorList>
            <consortium name="International rice genome sequencing project (IRGSP)"/>
            <person name="Matsumoto T."/>
            <person name="Wu J."/>
            <person name="Kanamori H."/>
            <person name="Katayose Y."/>
            <person name="Fujisawa M."/>
            <person name="Namiki N."/>
            <person name="Mizuno H."/>
            <person name="Yamamoto K."/>
            <person name="Antonio B.A."/>
            <person name="Baba T."/>
            <person name="Sakata K."/>
            <person name="Nagamura Y."/>
            <person name="Aoki H."/>
            <person name="Arikawa K."/>
            <person name="Arita K."/>
            <person name="Bito T."/>
            <person name="Chiden Y."/>
            <person name="Fujitsuka N."/>
            <person name="Fukunaka R."/>
            <person name="Hamada M."/>
            <person name="Harada C."/>
            <person name="Hayashi A."/>
            <person name="Hijishita S."/>
            <person name="Honda M."/>
            <person name="Hosokawa S."/>
            <person name="Ichikawa Y."/>
            <person name="Idonuma A."/>
            <person name="Iijima M."/>
            <person name="Ikeda M."/>
            <person name="Ikeno M."/>
            <person name="Ito K."/>
            <person name="Ito S."/>
            <person name="Ito T."/>
            <person name="Ito Y."/>
            <person name="Ito Y."/>
            <person name="Iwabuchi A."/>
            <person name="Kamiya K."/>
            <person name="Karasawa W."/>
            <person name="Kurita K."/>
            <person name="Katagiri S."/>
            <person name="Kikuta A."/>
            <person name="Kobayashi H."/>
            <person name="Kobayashi N."/>
            <person name="Machita K."/>
            <person name="Maehara T."/>
            <person name="Masukawa M."/>
            <person name="Mizubayashi T."/>
            <person name="Mukai Y."/>
            <person name="Nagasaki H."/>
            <person name="Nagata Y."/>
            <person name="Naito S."/>
            <person name="Nakashima M."/>
            <person name="Nakama Y."/>
            <person name="Nakamichi Y."/>
            <person name="Nakamura M."/>
            <person name="Meguro A."/>
            <person name="Negishi M."/>
            <person name="Ohta I."/>
            <person name="Ohta T."/>
            <person name="Okamoto M."/>
            <person name="Ono N."/>
            <person name="Saji S."/>
            <person name="Sakaguchi M."/>
            <person name="Sakai K."/>
            <person name="Shibata M."/>
            <person name="Shimokawa T."/>
            <person name="Song J."/>
            <person name="Takazaki Y."/>
            <person name="Terasawa K."/>
            <person name="Tsugane M."/>
            <person name="Tsuji K."/>
            <person name="Ueda S."/>
            <person name="Waki K."/>
            <person name="Yamagata H."/>
            <person name="Yamamoto M."/>
            <person name="Yamamoto S."/>
            <person name="Yamane H."/>
            <person name="Yoshiki S."/>
            <person name="Yoshihara R."/>
            <person name="Yukawa K."/>
            <person name="Zhong H."/>
            <person name="Yano M."/>
            <person name="Yuan Q."/>
            <person name="Ouyang S."/>
            <person name="Liu J."/>
            <person name="Jones K.M."/>
            <person name="Gansberger K."/>
            <person name="Moffat K."/>
            <person name="Hill J."/>
            <person name="Bera J."/>
            <person name="Fadrosh D."/>
            <person name="Jin S."/>
            <person name="Johri S."/>
            <person name="Kim M."/>
            <person name="Overton L."/>
            <person name="Reardon M."/>
            <person name="Tsitrin T."/>
            <person name="Vuong H."/>
            <person name="Weaver B."/>
            <person name="Ciecko A."/>
            <person name="Tallon L."/>
            <person name="Jackson J."/>
            <person name="Pai G."/>
            <person name="Aken S.V."/>
            <person name="Utterback T."/>
            <person name="Reidmuller S."/>
            <person name="Feldblyum T."/>
            <person name="Hsiao J."/>
            <person name="Zismann V."/>
            <person name="Iobst S."/>
            <person name="de Vazeille A.R."/>
            <person name="Buell C.R."/>
            <person name="Ying K."/>
            <person name="Li Y."/>
            <person name="Lu T."/>
            <person name="Huang Y."/>
            <person name="Zhao Q."/>
            <person name="Feng Q."/>
            <person name="Zhang L."/>
            <person name="Zhu J."/>
            <person name="Weng Q."/>
            <person name="Mu J."/>
            <person name="Lu Y."/>
            <person name="Fan D."/>
            <person name="Liu Y."/>
            <person name="Guan J."/>
            <person name="Zhang Y."/>
            <person name="Yu S."/>
            <person name="Liu X."/>
            <person name="Zhang Y."/>
            <person name="Hong G."/>
            <person name="Han B."/>
            <person name="Choisne N."/>
            <person name="Demange N."/>
            <person name="Orjeda G."/>
            <person name="Samain S."/>
            <person name="Cattolico L."/>
            <person name="Pelletier E."/>
            <person name="Couloux A."/>
            <person name="Segurens B."/>
            <person name="Wincker P."/>
            <person name="D'Hont A."/>
            <person name="Scarpelli C."/>
            <person name="Weissenbach J."/>
            <person name="Salanoubat M."/>
            <person name="Quetier F."/>
            <person name="Yu Y."/>
            <person name="Kim H.R."/>
            <person name="Rambo T."/>
            <person name="Currie J."/>
            <person name="Collura K."/>
            <person name="Luo M."/>
            <person name="Yang T."/>
            <person name="Ammiraju J.S.S."/>
            <person name="Engler F."/>
            <person name="Soderlund C."/>
            <person name="Wing R.A."/>
            <person name="Palmer L.E."/>
            <person name="de la Bastide M."/>
            <person name="Spiegel L."/>
            <person name="Nascimento L."/>
            <person name="Zutavern T."/>
            <person name="O'Shaughnessy A."/>
            <person name="Dike S."/>
            <person name="Dedhia N."/>
            <person name="Preston R."/>
            <person name="Balija V."/>
            <person name="McCombie W.R."/>
            <person name="Chow T."/>
            <person name="Chen H."/>
            <person name="Chung M."/>
            <person name="Chen C."/>
            <person name="Shaw J."/>
            <person name="Wu H."/>
            <person name="Hsiao K."/>
            <person name="Chao Y."/>
            <person name="Chu M."/>
            <person name="Cheng C."/>
            <person name="Hour A."/>
            <person name="Lee P."/>
            <person name="Lin S."/>
            <person name="Lin Y."/>
            <person name="Liou J."/>
            <person name="Liu S."/>
            <person name="Hsing Y."/>
            <person name="Raghuvanshi S."/>
            <person name="Mohanty A."/>
            <person name="Bharti A.K."/>
            <person name="Gaur A."/>
            <person name="Gupta V."/>
            <person name="Kumar D."/>
            <person name="Ravi V."/>
            <person name="Vij S."/>
            <person name="Kapur A."/>
            <person name="Khurana P."/>
            <person name="Khurana P."/>
            <person name="Khurana J.P."/>
            <person name="Tyagi A.K."/>
            <person name="Gaikwad K."/>
            <person name="Singh A."/>
            <person name="Dalal V."/>
            <person name="Srivastava S."/>
            <person name="Dixit A."/>
            <person name="Pal A.K."/>
            <person name="Ghazi I.A."/>
            <person name="Yadav M."/>
            <person name="Pandit A."/>
            <person name="Bhargava A."/>
            <person name="Sureshbabu K."/>
            <person name="Batra K."/>
            <person name="Sharma T.R."/>
            <person name="Mohapatra T."/>
            <person name="Singh N.K."/>
            <person name="Messing J."/>
            <person name="Nelson A.B."/>
            <person name="Fuks G."/>
            <person name="Kavchok S."/>
            <person name="Keizer G."/>
            <person name="Linton E."/>
            <person name="Llaca V."/>
            <person name="Song R."/>
            <person name="Tanyolac B."/>
            <person name="Young S."/>
            <person name="Ho-Il K."/>
            <person name="Hahn J.H."/>
            <person name="Sangsakoo G."/>
            <person name="Vanavichit A."/>
            <person name="de Mattos Luiz.A.T."/>
            <person name="Zimmer P.D."/>
            <person name="Malone G."/>
            <person name="Dellagostin O."/>
            <person name="de Oliveira A.C."/>
            <person name="Bevan M."/>
            <person name="Bancroft I."/>
            <person name="Minx P."/>
            <person name="Cordum H."/>
            <person name="Wilson R."/>
            <person name="Cheng Z."/>
            <person name="Jin W."/>
            <person name="Jiang J."/>
            <person name="Leong S.A."/>
            <person name="Iwama H."/>
            <person name="Gojobori T."/>
            <person name="Itoh T."/>
            <person name="Niimura Y."/>
            <person name="Fujii Y."/>
            <person name="Habara T."/>
            <person name="Sakai H."/>
            <person name="Sato Y."/>
            <person name="Wilson G."/>
            <person name="Kumar K."/>
            <person name="McCouch S."/>
            <person name="Juretic N."/>
            <person name="Hoen D."/>
            <person name="Wright S."/>
            <person name="Bruskiewich R."/>
            <person name="Bureau T."/>
            <person name="Miyao A."/>
            <person name="Hirochika H."/>
            <person name="Nishikawa T."/>
            <person name="Kadowaki K."/>
            <person name="Sugiura M."/>
            <person name="Burr B."/>
            <person name="Sasaki T."/>
        </authorList>
    </citation>
    <scope>NUCLEOTIDE SEQUENCE [LARGE SCALE GENOMIC DNA]</scope>
    <source>
        <strain evidence="3">cv. Nipponbare</strain>
    </source>
</reference>
<feature type="region of interest" description="Disordered" evidence="1">
    <location>
        <begin position="16"/>
        <end position="123"/>
    </location>
</feature>
<feature type="compositionally biased region" description="Low complexity" evidence="1">
    <location>
        <begin position="63"/>
        <end position="76"/>
    </location>
</feature>
<keyword evidence="3" id="KW-1185">Reference proteome</keyword>
<organism evidence="2 3">
    <name type="scientific">Oryza sativa subsp. japonica</name>
    <name type="common">Rice</name>
    <dbReference type="NCBI Taxonomy" id="39947"/>
    <lineage>
        <taxon>Eukaryota</taxon>
        <taxon>Viridiplantae</taxon>
        <taxon>Streptophyta</taxon>
        <taxon>Embryophyta</taxon>
        <taxon>Tracheophyta</taxon>
        <taxon>Spermatophyta</taxon>
        <taxon>Magnoliopsida</taxon>
        <taxon>Liliopsida</taxon>
        <taxon>Poales</taxon>
        <taxon>Poaceae</taxon>
        <taxon>BOP clade</taxon>
        <taxon>Oryzoideae</taxon>
        <taxon>Oryzeae</taxon>
        <taxon>Oryzinae</taxon>
        <taxon>Oryza</taxon>
        <taxon>Oryza sativa</taxon>
    </lineage>
</organism>
<dbReference type="Gramene" id="Os02t0594651-00">
    <property type="protein sequence ID" value="Os02t0594651-00"/>
    <property type="gene ID" value="Os02g0594651"/>
</dbReference>
<dbReference type="AlphaFoldDB" id="A0A0P0VL48"/>
<accession>A0A0P0VL48</accession>
<dbReference type="EMBL" id="AP014958">
    <property type="protein sequence ID" value="BAS79538.1"/>
    <property type="molecule type" value="Genomic_DNA"/>
</dbReference>
<dbReference type="Proteomes" id="UP000059680">
    <property type="component" value="Chromosome 2"/>
</dbReference>
<evidence type="ECO:0000313" key="2">
    <source>
        <dbReference type="EMBL" id="BAS79538.1"/>
    </source>
</evidence>
<proteinExistence type="predicted"/>
<protein>
    <submittedName>
        <fullName evidence="2">Os02g0594651 protein</fullName>
    </submittedName>
</protein>
<name>A0A0P0VL48_ORYSJ</name>
<gene>
    <name evidence="2" type="ordered locus">Os02g0594651</name>
    <name evidence="2" type="ORF">OSNPB_020594651</name>
</gene>
<reference evidence="2 3" key="3">
    <citation type="journal article" date="2013" name="Rice">
        <title>Improvement of the Oryza sativa Nipponbare reference genome using next generation sequence and optical map data.</title>
        <authorList>
            <person name="Kawahara Y."/>
            <person name="de la Bastide M."/>
            <person name="Hamilton J.P."/>
            <person name="Kanamori H."/>
            <person name="McCombie W.R."/>
            <person name="Ouyang S."/>
            <person name="Schwartz D.C."/>
            <person name="Tanaka T."/>
            <person name="Wu J."/>
            <person name="Zhou S."/>
            <person name="Childs K.L."/>
            <person name="Davidson R.M."/>
            <person name="Lin H."/>
            <person name="Quesada-Ocampo L."/>
            <person name="Vaillancourt B."/>
            <person name="Sakai H."/>
            <person name="Lee S.S."/>
            <person name="Kim J."/>
            <person name="Numa H."/>
            <person name="Itoh T."/>
            <person name="Buell C.R."/>
            <person name="Matsumoto T."/>
        </authorList>
    </citation>
    <scope>NUCLEOTIDE SEQUENCE [LARGE SCALE GENOMIC DNA]</scope>
    <source>
        <strain evidence="3">cv. Nipponbare</strain>
    </source>
</reference>
<feature type="compositionally biased region" description="Low complexity" evidence="1">
    <location>
        <begin position="18"/>
        <end position="35"/>
    </location>
</feature>
<evidence type="ECO:0000313" key="3">
    <source>
        <dbReference type="Proteomes" id="UP000059680"/>
    </source>
</evidence>
<evidence type="ECO:0000256" key="1">
    <source>
        <dbReference type="SAM" id="MobiDB-lite"/>
    </source>
</evidence>
<feature type="compositionally biased region" description="Polar residues" evidence="1">
    <location>
        <begin position="88"/>
        <end position="104"/>
    </location>
</feature>
<sequence>MASNLSSGMLGSLATSIKKPSTSLPTLTSASGDTGAADDDRRAAPSNPTLSADRERRCPPERAGLSSSSSGLTASATGGGGAAAWRRANSSRMAATASTSYSVSDTHDSDGIRRSPTVASSSCHATLRTSSALDVADALRMFAALRSLRRKLQETASLSAGIRLTIFSRRRRCLVAICLTLALPPSPPLPTPSNGWSAPTTIPSLATLGSHRRAYALSASPTVFSWTAPVALTATMMRQNRSTPSSATSCAHHGDADEECAGRAAGLAMSAATASTHREVRPMSSQSGAQWRVELSTASASFHRRRRQEARNASSLAARLPRSAASDMPRCAAAQRSGTRFRALTVTVMP</sequence>
<reference evidence="2 3" key="2">
    <citation type="journal article" date="2013" name="Plant Cell Physiol.">
        <title>Rice Annotation Project Database (RAP-DB): an integrative and interactive database for rice genomics.</title>
        <authorList>
            <person name="Sakai H."/>
            <person name="Lee S.S."/>
            <person name="Tanaka T."/>
            <person name="Numa H."/>
            <person name="Kim J."/>
            <person name="Kawahara Y."/>
            <person name="Wakimoto H."/>
            <person name="Yang C.C."/>
            <person name="Iwamoto M."/>
            <person name="Abe T."/>
            <person name="Yamada Y."/>
            <person name="Muto A."/>
            <person name="Inokuchi H."/>
            <person name="Ikemura T."/>
            <person name="Matsumoto T."/>
            <person name="Sasaki T."/>
            <person name="Itoh T."/>
        </authorList>
    </citation>
    <scope>NUCLEOTIDE SEQUENCE [LARGE SCALE GENOMIC DNA]</scope>
    <source>
        <strain evidence="3">cv. Nipponbare</strain>
    </source>
</reference>
<dbReference type="InParanoid" id="A0A0P0VL48"/>
<dbReference type="PaxDb" id="39947-A0A0P0VL48"/>